<dbReference type="RefSeq" id="WP_008064358.1">
    <property type="nucleotide sequence ID" value="NZ_AFHG01000059.1"/>
</dbReference>
<feature type="transmembrane region" description="Helical" evidence="7">
    <location>
        <begin position="269"/>
        <end position="292"/>
    </location>
</feature>
<evidence type="ECO:0000256" key="1">
    <source>
        <dbReference type="ARBA" id="ARBA00004651"/>
    </source>
</evidence>
<feature type="transmembrane region" description="Helical" evidence="7">
    <location>
        <begin position="215"/>
        <end position="232"/>
    </location>
</feature>
<evidence type="ECO:0000256" key="3">
    <source>
        <dbReference type="ARBA" id="ARBA00022475"/>
    </source>
</evidence>
<gene>
    <name evidence="9" type="ORF">METUNv1_03760</name>
</gene>
<evidence type="ECO:0000259" key="8">
    <source>
        <dbReference type="Pfam" id="PF01757"/>
    </source>
</evidence>
<name>F5RHF8_METUF</name>
<dbReference type="STRING" id="1000565.METUNv1_03760"/>
<evidence type="ECO:0000256" key="4">
    <source>
        <dbReference type="ARBA" id="ARBA00022692"/>
    </source>
</evidence>
<sequence>MTAVTTGRSKAFLRSIHIFRALAIVLIVGAHVQPVVDWPDSLTKRLVLGFTNESSTYFMFISGFLFHHLSGRFAYGDYLATKFRNVVLPYILLSLPAIVMFVFVTQRPGLWPGFYDMPQWEQVLAFIVTGKHLAPMWFIPMMVLFYLSAPLFVWIDRRQPVLYLAIIPLLVYATTTGRGGHYGPLNMYVYFLPVYLLGMWVSRNFAQVMAWARRWAWPLGGAVLALYIMYVLKVQAGFTLQTVLKPLSIPLILLAFDRWSTRVPPRIDYLADISFGIYFVHAYFIAASKLAISSITTHAPTSANEVLLPGGLPMFLLVMCVVMLFSAVSIRLAQGMFGRRSRMLVGA</sequence>
<evidence type="ECO:0000256" key="7">
    <source>
        <dbReference type="SAM" id="Phobius"/>
    </source>
</evidence>
<feature type="transmembrane region" description="Helical" evidence="7">
    <location>
        <begin position="18"/>
        <end position="36"/>
    </location>
</feature>
<dbReference type="GO" id="GO:0016413">
    <property type="term" value="F:O-acetyltransferase activity"/>
    <property type="evidence" value="ECO:0007669"/>
    <property type="project" value="TreeGrafter"/>
</dbReference>
<keyword evidence="4 7" id="KW-0812">Transmembrane</keyword>
<feature type="domain" description="Acyltransferase 3" evidence="8">
    <location>
        <begin position="15"/>
        <end position="328"/>
    </location>
</feature>
<keyword evidence="9" id="KW-0808">Transferase</keyword>
<keyword evidence="9" id="KW-0012">Acyltransferase</keyword>
<organism evidence="9 10">
    <name type="scientific">Methyloversatilis universalis (strain ATCC BAA-1314 / DSM 25237 / JCM 13912 / CCUG 52030 / FAM5)</name>
    <dbReference type="NCBI Taxonomy" id="1000565"/>
    <lineage>
        <taxon>Bacteria</taxon>
        <taxon>Pseudomonadati</taxon>
        <taxon>Pseudomonadota</taxon>
        <taxon>Betaproteobacteria</taxon>
        <taxon>Nitrosomonadales</taxon>
        <taxon>Sterolibacteriaceae</taxon>
        <taxon>Methyloversatilis</taxon>
    </lineage>
</organism>
<dbReference type="GO" id="GO:0009246">
    <property type="term" value="P:enterobacterial common antigen biosynthetic process"/>
    <property type="evidence" value="ECO:0007669"/>
    <property type="project" value="TreeGrafter"/>
</dbReference>
<reference evidence="9 10" key="1">
    <citation type="journal article" date="2011" name="J. Bacteriol.">
        <title>Genome sequence of Methyloversatilis universalis FAM5T, a methylotrophic representative of the order Rhodocyclales.</title>
        <authorList>
            <person name="Kittichotirat W."/>
            <person name="Good N.M."/>
            <person name="Hall R."/>
            <person name="Bringel F."/>
            <person name="Lajus A."/>
            <person name="Medigue C."/>
            <person name="Smalley N.E."/>
            <person name="Beck D."/>
            <person name="Bumgarner R."/>
            <person name="Vuilleumier S."/>
            <person name="Kalyuzhnaya M.G."/>
        </authorList>
    </citation>
    <scope>NUCLEOTIDE SEQUENCE [LARGE SCALE GENOMIC DNA]</scope>
    <source>
        <strain evidence="10">ATCC BAA-1314 / JCM 13912 / FAM5</strain>
    </source>
</reference>
<keyword evidence="6 7" id="KW-0472">Membrane</keyword>
<comment type="caution">
    <text evidence="9">The sequence shown here is derived from an EMBL/GenBank/DDBJ whole genome shotgun (WGS) entry which is preliminary data.</text>
</comment>
<feature type="transmembrane region" description="Helical" evidence="7">
    <location>
        <begin position="124"/>
        <end position="149"/>
    </location>
</feature>
<comment type="similarity">
    <text evidence="2">Belongs to the acyltransferase 3 family.</text>
</comment>
<dbReference type="PANTHER" id="PTHR40074:SF2">
    <property type="entry name" value="O-ACETYLTRANSFERASE WECH"/>
    <property type="match status" value="1"/>
</dbReference>
<evidence type="ECO:0000256" key="5">
    <source>
        <dbReference type="ARBA" id="ARBA00022989"/>
    </source>
</evidence>
<keyword evidence="3" id="KW-1003">Cell membrane</keyword>
<dbReference type="EMBL" id="AFHG01000059">
    <property type="protein sequence ID" value="EGK69795.1"/>
    <property type="molecule type" value="Genomic_DNA"/>
</dbReference>
<dbReference type="PANTHER" id="PTHR40074">
    <property type="entry name" value="O-ACETYLTRANSFERASE WECH"/>
    <property type="match status" value="1"/>
</dbReference>
<feature type="transmembrane region" description="Helical" evidence="7">
    <location>
        <begin position="312"/>
        <end position="333"/>
    </location>
</feature>
<protein>
    <submittedName>
        <fullName evidence="9">Acyltransferase domain, membrane protein</fullName>
    </submittedName>
</protein>
<keyword evidence="5 7" id="KW-1133">Transmembrane helix</keyword>
<evidence type="ECO:0000256" key="2">
    <source>
        <dbReference type="ARBA" id="ARBA00007400"/>
    </source>
</evidence>
<evidence type="ECO:0000313" key="10">
    <source>
        <dbReference type="Proteomes" id="UP000005019"/>
    </source>
</evidence>
<evidence type="ECO:0000313" key="9">
    <source>
        <dbReference type="EMBL" id="EGK69795.1"/>
    </source>
</evidence>
<feature type="transmembrane region" description="Helical" evidence="7">
    <location>
        <begin position="87"/>
        <end position="104"/>
    </location>
</feature>
<accession>F5RHF8</accession>
<feature type="transmembrane region" description="Helical" evidence="7">
    <location>
        <begin position="56"/>
        <end position="75"/>
    </location>
</feature>
<feature type="transmembrane region" description="Helical" evidence="7">
    <location>
        <begin position="185"/>
        <end position="203"/>
    </location>
</feature>
<dbReference type="GO" id="GO:0005886">
    <property type="term" value="C:plasma membrane"/>
    <property type="evidence" value="ECO:0007669"/>
    <property type="project" value="UniProtKB-SubCell"/>
</dbReference>
<feature type="transmembrane region" description="Helical" evidence="7">
    <location>
        <begin position="238"/>
        <end position="257"/>
    </location>
</feature>
<dbReference type="InterPro" id="IPR002656">
    <property type="entry name" value="Acyl_transf_3_dom"/>
</dbReference>
<dbReference type="OrthoDB" id="7579632at2"/>
<evidence type="ECO:0000256" key="6">
    <source>
        <dbReference type="ARBA" id="ARBA00023136"/>
    </source>
</evidence>
<proteinExistence type="inferred from homology"/>
<feature type="transmembrane region" description="Helical" evidence="7">
    <location>
        <begin position="161"/>
        <end position="179"/>
    </location>
</feature>
<dbReference type="Proteomes" id="UP000005019">
    <property type="component" value="Unassembled WGS sequence"/>
</dbReference>
<keyword evidence="10" id="KW-1185">Reference proteome</keyword>
<dbReference type="AlphaFoldDB" id="F5RHF8"/>
<dbReference type="Pfam" id="PF01757">
    <property type="entry name" value="Acyl_transf_3"/>
    <property type="match status" value="1"/>
</dbReference>
<comment type="subcellular location">
    <subcellularLocation>
        <location evidence="1">Cell membrane</location>
        <topology evidence="1">Multi-pass membrane protein</topology>
    </subcellularLocation>
</comment>
<dbReference type="eggNOG" id="COG1835">
    <property type="taxonomic scope" value="Bacteria"/>
</dbReference>